<evidence type="ECO:0000313" key="8">
    <source>
        <dbReference type="EMBL" id="OEU12934.1"/>
    </source>
</evidence>
<dbReference type="GO" id="GO:0005452">
    <property type="term" value="F:solute:inorganic anion antiporter activity"/>
    <property type="evidence" value="ECO:0007669"/>
    <property type="project" value="InterPro"/>
</dbReference>
<name>A0A1E7F478_9STRA</name>
<dbReference type="GO" id="GO:0006820">
    <property type="term" value="P:monoatomic anion transport"/>
    <property type="evidence" value="ECO:0007669"/>
    <property type="project" value="InterPro"/>
</dbReference>
<dbReference type="AlphaFoldDB" id="A0A1E7F478"/>
<protein>
    <submittedName>
        <fullName evidence="8">Bicarbonate transporter</fullName>
    </submittedName>
</protein>
<keyword evidence="9" id="KW-1185">Reference proteome</keyword>
<feature type="transmembrane region" description="Helical" evidence="5">
    <location>
        <begin position="476"/>
        <end position="493"/>
    </location>
</feature>
<evidence type="ECO:0000259" key="7">
    <source>
        <dbReference type="Pfam" id="PF00955"/>
    </source>
</evidence>
<dbReference type="Gene3D" id="1.10.287.570">
    <property type="entry name" value="Helical hairpin bin"/>
    <property type="match status" value="1"/>
</dbReference>
<gene>
    <name evidence="8" type="primary">SLC4_1</name>
    <name evidence="8" type="ORF">FRACYDRAFT_243875</name>
</gene>
<feature type="domain" description="Bicarbonate transporter-like transmembrane" evidence="7">
    <location>
        <begin position="265"/>
        <end position="587"/>
    </location>
</feature>
<evidence type="ECO:0000313" key="9">
    <source>
        <dbReference type="Proteomes" id="UP000095751"/>
    </source>
</evidence>
<dbReference type="InParanoid" id="A0A1E7F478"/>
<feature type="signal peptide" evidence="6">
    <location>
        <begin position="1"/>
        <end position="20"/>
    </location>
</feature>
<dbReference type="PANTHER" id="PTHR11453">
    <property type="entry name" value="ANION EXCHANGE PROTEIN"/>
    <property type="match status" value="1"/>
</dbReference>
<dbReference type="EMBL" id="KV784364">
    <property type="protein sequence ID" value="OEU12934.1"/>
    <property type="molecule type" value="Genomic_DNA"/>
</dbReference>
<keyword evidence="2 5" id="KW-0812">Transmembrane</keyword>
<sequence length="588" mass="63310">MISVISISLCFVLGTKLSWGFSSHSTTTTTTLSFAPSKIRPSLLPVGISGVRSHDSRYMKTTTTTSSSKKVYRASSLLNVGTIEDVVADAVQDNDNDEKLFEGFGKGVDGLNIQCLAATMSLFFACLAPAIGFGSLFGVATGNAIGSVEMITSTAVCGIIYAMTSAQPMTIIGSTGPVLAFVATLYNLSAKMNLPFLPFYAWTGMWTSLILFVSSVSSGSNLVKYLTKFTDDIFSVLISTIFVVEAVTDISGTFTSPLSTLTKGLLSLVCATTTFVLASSLKKLRQSVFLKQSVRNTISNFAPTIGVVTATLIARCARVSHGTALAGLPCLAMPTAFGTSSGRPWLIPLLDLPVWARWFAAVPALMATVLLFLDQNITVRLVNNPRFKMLKGRREKNQTDGMHADMLVVSILTFLQSLIGLPWLVAATVRSLAHVGACQKFDDKGQADGTIEQRVTGTTIHALIASVILFRKPREILSNLPLSVLMGLFMYLGTSSLPGNDMWERIIGVFKDKSISPKFPWTDKVPTKIINLYTAIQVACLGAMLYVKSSPFGVLFPVVIAMLAPLRFGLERSGIIKTEYIGILDSEE</sequence>
<accession>A0A1E7F478</accession>
<dbReference type="Pfam" id="PF00955">
    <property type="entry name" value="HCO3_cotransp"/>
    <property type="match status" value="2"/>
</dbReference>
<feature type="transmembrane region" description="Helical" evidence="5">
    <location>
        <begin position="264"/>
        <end position="281"/>
    </location>
</feature>
<evidence type="ECO:0000256" key="1">
    <source>
        <dbReference type="ARBA" id="ARBA00004141"/>
    </source>
</evidence>
<comment type="subcellular location">
    <subcellularLocation>
        <location evidence="1">Membrane</location>
        <topology evidence="1">Multi-pass membrane protein</topology>
    </subcellularLocation>
</comment>
<evidence type="ECO:0000256" key="5">
    <source>
        <dbReference type="SAM" id="Phobius"/>
    </source>
</evidence>
<dbReference type="PRINTS" id="PR01231">
    <property type="entry name" value="HCO3TRNSPORT"/>
</dbReference>
<feature type="transmembrane region" description="Helical" evidence="5">
    <location>
        <begin position="233"/>
        <end position="252"/>
    </location>
</feature>
<keyword evidence="6" id="KW-0732">Signal</keyword>
<feature type="transmembrane region" description="Helical" evidence="5">
    <location>
        <begin position="195"/>
        <end position="213"/>
    </location>
</feature>
<dbReference type="GO" id="GO:0050801">
    <property type="term" value="P:monoatomic ion homeostasis"/>
    <property type="evidence" value="ECO:0007669"/>
    <property type="project" value="TreeGrafter"/>
</dbReference>
<dbReference type="OrthoDB" id="429572at2759"/>
<evidence type="ECO:0000256" key="4">
    <source>
        <dbReference type="ARBA" id="ARBA00023136"/>
    </source>
</evidence>
<dbReference type="KEGG" id="fcy:FRACYDRAFT_243875"/>
<evidence type="ECO:0000256" key="2">
    <source>
        <dbReference type="ARBA" id="ARBA00022692"/>
    </source>
</evidence>
<keyword evidence="4 5" id="KW-0472">Membrane</keyword>
<keyword evidence="3 5" id="KW-1133">Transmembrane helix</keyword>
<feature type="transmembrane region" description="Helical" evidence="5">
    <location>
        <begin position="169"/>
        <end position="188"/>
    </location>
</feature>
<reference evidence="8 9" key="1">
    <citation type="submission" date="2016-09" db="EMBL/GenBank/DDBJ databases">
        <title>Extensive genetic diversity and differential bi-allelic expression allows diatom success in the polar Southern Ocean.</title>
        <authorList>
            <consortium name="DOE Joint Genome Institute"/>
            <person name="Mock T."/>
            <person name="Otillar R.P."/>
            <person name="Strauss J."/>
            <person name="Dupont C."/>
            <person name="Frickenhaus S."/>
            <person name="Maumus F."/>
            <person name="Mcmullan M."/>
            <person name="Sanges R."/>
            <person name="Schmutz J."/>
            <person name="Toseland A."/>
            <person name="Valas R."/>
            <person name="Veluchamy A."/>
            <person name="Ward B.J."/>
            <person name="Allen A."/>
            <person name="Barry K."/>
            <person name="Falciatore A."/>
            <person name="Ferrante M."/>
            <person name="Fortunato A.E."/>
            <person name="Gloeckner G."/>
            <person name="Gruber A."/>
            <person name="Hipkin R."/>
            <person name="Janech M."/>
            <person name="Kroth P."/>
            <person name="Leese F."/>
            <person name="Lindquist E."/>
            <person name="Lyon B.R."/>
            <person name="Martin J."/>
            <person name="Mayer C."/>
            <person name="Parker M."/>
            <person name="Quesneville H."/>
            <person name="Raymond J."/>
            <person name="Uhlig C."/>
            <person name="Valentin K.U."/>
            <person name="Worden A.Z."/>
            <person name="Armbrust E.V."/>
            <person name="Bowler C."/>
            <person name="Green B."/>
            <person name="Moulton V."/>
            <person name="Van Oosterhout C."/>
            <person name="Grigoriev I."/>
        </authorList>
    </citation>
    <scope>NUCLEOTIDE SEQUENCE [LARGE SCALE GENOMIC DNA]</scope>
    <source>
        <strain evidence="8 9">CCMP1102</strain>
    </source>
</reference>
<evidence type="ECO:0000256" key="3">
    <source>
        <dbReference type="ARBA" id="ARBA00022989"/>
    </source>
</evidence>
<dbReference type="GO" id="GO:0005886">
    <property type="term" value="C:plasma membrane"/>
    <property type="evidence" value="ECO:0007669"/>
    <property type="project" value="TreeGrafter"/>
</dbReference>
<evidence type="ECO:0000256" key="6">
    <source>
        <dbReference type="SAM" id="SignalP"/>
    </source>
</evidence>
<dbReference type="PANTHER" id="PTHR11453:SF127">
    <property type="entry name" value="SOLUTE CARRIER FAMILY 4 MEMBER 11"/>
    <property type="match status" value="1"/>
</dbReference>
<feature type="transmembrane region" description="Helical" evidence="5">
    <location>
        <begin position="358"/>
        <end position="383"/>
    </location>
</feature>
<dbReference type="InterPro" id="IPR003020">
    <property type="entry name" value="HCO3_transpt_euk"/>
</dbReference>
<feature type="domain" description="Bicarbonate transporter-like transmembrane" evidence="7">
    <location>
        <begin position="109"/>
        <end position="256"/>
    </location>
</feature>
<organism evidence="8 9">
    <name type="scientific">Fragilariopsis cylindrus CCMP1102</name>
    <dbReference type="NCBI Taxonomy" id="635003"/>
    <lineage>
        <taxon>Eukaryota</taxon>
        <taxon>Sar</taxon>
        <taxon>Stramenopiles</taxon>
        <taxon>Ochrophyta</taxon>
        <taxon>Bacillariophyta</taxon>
        <taxon>Bacillariophyceae</taxon>
        <taxon>Bacillariophycidae</taxon>
        <taxon>Bacillariales</taxon>
        <taxon>Bacillariaceae</taxon>
        <taxon>Fragilariopsis</taxon>
    </lineage>
</organism>
<feature type="transmembrane region" description="Helical" evidence="5">
    <location>
        <begin position="552"/>
        <end position="570"/>
    </location>
</feature>
<feature type="transmembrane region" description="Helical" evidence="5">
    <location>
        <begin position="116"/>
        <end position="137"/>
    </location>
</feature>
<proteinExistence type="predicted"/>
<feature type="transmembrane region" description="Helical" evidence="5">
    <location>
        <begin position="324"/>
        <end position="346"/>
    </location>
</feature>
<feature type="transmembrane region" description="Helical" evidence="5">
    <location>
        <begin position="404"/>
        <end position="425"/>
    </location>
</feature>
<dbReference type="Proteomes" id="UP000095751">
    <property type="component" value="Unassembled WGS sequence"/>
</dbReference>
<feature type="chain" id="PRO_5009192633" evidence="6">
    <location>
        <begin position="21"/>
        <end position="588"/>
    </location>
</feature>
<dbReference type="InterPro" id="IPR011531">
    <property type="entry name" value="HCO3_transpt-like_TM_dom"/>
</dbReference>